<dbReference type="InterPro" id="IPR011047">
    <property type="entry name" value="Quinoprotein_ADH-like_sf"/>
</dbReference>
<organism evidence="7 8">
    <name type="scientific">Catenovulum adriaticum</name>
    <dbReference type="NCBI Taxonomy" id="2984846"/>
    <lineage>
        <taxon>Bacteria</taxon>
        <taxon>Pseudomonadati</taxon>
        <taxon>Pseudomonadota</taxon>
        <taxon>Gammaproteobacteria</taxon>
        <taxon>Alteromonadales</taxon>
        <taxon>Alteromonadaceae</taxon>
        <taxon>Catenovulum</taxon>
    </lineage>
</organism>
<dbReference type="NCBIfam" id="NF008351">
    <property type="entry name" value="PRK11138.1"/>
    <property type="match status" value="1"/>
</dbReference>
<feature type="domain" description="Pyrrolo-quinoline quinone repeat" evidence="6">
    <location>
        <begin position="339"/>
        <end position="400"/>
    </location>
</feature>
<keyword evidence="4" id="KW-0564">Palmitate</keyword>
<reference evidence="7" key="1">
    <citation type="submission" date="2022-10" db="EMBL/GenBank/DDBJ databases">
        <title>Catenovulum adriacola sp. nov. isolated in the Harbour of Susak.</title>
        <authorList>
            <person name="Schoch T."/>
            <person name="Reich S.J."/>
            <person name="Stoeferle S."/>
            <person name="Flaiz M."/>
            <person name="Kazda M."/>
            <person name="Riedel C.U."/>
            <person name="Duerre P."/>
        </authorList>
    </citation>
    <scope>NUCLEOTIDE SEQUENCE</scope>
    <source>
        <strain evidence="7">TS8</strain>
    </source>
</reference>
<dbReference type="SMART" id="SM00564">
    <property type="entry name" value="PQQ"/>
    <property type="match status" value="6"/>
</dbReference>
<name>A0ABY7AHN1_9ALTE</name>
<evidence type="ECO:0000256" key="1">
    <source>
        <dbReference type="ARBA" id="ARBA00022729"/>
    </source>
</evidence>
<dbReference type="SUPFAM" id="SSF50998">
    <property type="entry name" value="Quinoprotein alcohol dehydrogenase-like"/>
    <property type="match status" value="1"/>
</dbReference>
<dbReference type="Pfam" id="PF13360">
    <property type="entry name" value="PQQ_2"/>
    <property type="match status" value="2"/>
</dbReference>
<protein>
    <recommendedName>
        <fullName evidence="4">Outer membrane protein assembly factor BamB</fullName>
    </recommendedName>
</protein>
<evidence type="ECO:0000256" key="2">
    <source>
        <dbReference type="ARBA" id="ARBA00023136"/>
    </source>
</evidence>
<dbReference type="InterPro" id="IPR017687">
    <property type="entry name" value="BamB"/>
</dbReference>
<evidence type="ECO:0000256" key="5">
    <source>
        <dbReference type="SAM" id="SignalP"/>
    </source>
</evidence>
<dbReference type="PANTHER" id="PTHR34512">
    <property type="entry name" value="CELL SURFACE PROTEIN"/>
    <property type="match status" value="1"/>
</dbReference>
<keyword evidence="1 4" id="KW-0732">Signal</keyword>
<keyword evidence="4" id="KW-0449">Lipoprotein</keyword>
<evidence type="ECO:0000256" key="3">
    <source>
        <dbReference type="ARBA" id="ARBA00023237"/>
    </source>
</evidence>
<keyword evidence="8" id="KW-1185">Reference proteome</keyword>
<comment type="subunit">
    <text evidence="4">Part of the Bam complex.</text>
</comment>
<proteinExistence type="inferred from homology"/>
<accession>A0ABY7AHN1</accession>
<keyword evidence="2 4" id="KW-0472">Membrane</keyword>
<dbReference type="EMBL" id="CP109965">
    <property type="protein sequence ID" value="WAJ69014.1"/>
    <property type="molecule type" value="Genomic_DNA"/>
</dbReference>
<dbReference type="PANTHER" id="PTHR34512:SF30">
    <property type="entry name" value="OUTER MEMBRANE PROTEIN ASSEMBLY FACTOR BAMB"/>
    <property type="match status" value="1"/>
</dbReference>
<comment type="similarity">
    <text evidence="4">Belongs to the BamB family.</text>
</comment>
<dbReference type="PROSITE" id="PS51257">
    <property type="entry name" value="PROKAR_LIPOPROTEIN"/>
    <property type="match status" value="1"/>
</dbReference>
<gene>
    <name evidence="4 7" type="primary">bamB</name>
    <name evidence="7" type="ORF">OLW01_07365</name>
</gene>
<evidence type="ECO:0000313" key="7">
    <source>
        <dbReference type="EMBL" id="WAJ69014.1"/>
    </source>
</evidence>
<dbReference type="InterPro" id="IPR002372">
    <property type="entry name" value="PQQ_rpt_dom"/>
</dbReference>
<dbReference type="Gene3D" id="2.130.10.10">
    <property type="entry name" value="YVTN repeat-like/Quinoprotein amine dehydrogenase"/>
    <property type="match status" value="1"/>
</dbReference>
<keyword evidence="3 4" id="KW-0998">Cell outer membrane</keyword>
<dbReference type="HAMAP" id="MF_00923">
    <property type="entry name" value="OM_assembly_BamB"/>
    <property type="match status" value="1"/>
</dbReference>
<sequence length="402" mass="43590">MKLNYASKKLAISLALSAALAGCASNDEDPDLLPADRPEIQNQFSTKVEWRASVGEGVEDYYSRLTPATGYEKIFAADRSGLIAAYEQDTGKLVWKTDTRAEEDSYLRYIGINLSPDVRISGMVTSYEKLFVGCENGQILALDVNSGEILWQADVLGEVLSPPIAEEGKVIVNLGSGNTVALDADDGSTLWDSLSDVPSLTIRGASSPTYAQGGVFVGGANGKVLTYAAATGQLAWDVPIAKPQGATELARIVDVDATPVISGYNLFALSAGGSLSAVDMRSARIVWKRDYAGYQNISLDGSQLLLSDERSVLYAVDTRTGVENWSNLILRNRQVTAGVVYQDYYVVGDFEGYLYFFNKEDGKLSYMRQLNSNELLAQPIVEDGKLYVQTRDGNLFALSIVE</sequence>
<feature type="chain" id="PRO_5046054776" description="Outer membrane protein assembly factor BamB" evidence="5">
    <location>
        <begin position="22"/>
        <end position="402"/>
    </location>
</feature>
<comment type="subcellular location">
    <subcellularLocation>
        <location evidence="4">Cell outer membrane</location>
        <topology evidence="4">Lipid-anchor</topology>
    </subcellularLocation>
</comment>
<evidence type="ECO:0000259" key="6">
    <source>
        <dbReference type="Pfam" id="PF13360"/>
    </source>
</evidence>
<feature type="signal peptide" evidence="5">
    <location>
        <begin position="1"/>
        <end position="21"/>
    </location>
</feature>
<dbReference type="RefSeq" id="WP_268073126.1">
    <property type="nucleotide sequence ID" value="NZ_CP109965.1"/>
</dbReference>
<comment type="function">
    <text evidence="4">Part of the outer membrane protein assembly complex, which is involved in assembly and insertion of beta-barrel proteins into the outer membrane.</text>
</comment>
<evidence type="ECO:0000256" key="4">
    <source>
        <dbReference type="HAMAP-Rule" id="MF_00923"/>
    </source>
</evidence>
<dbReference type="InterPro" id="IPR018391">
    <property type="entry name" value="PQQ_b-propeller_rpt"/>
</dbReference>
<dbReference type="NCBIfam" id="TIGR03300">
    <property type="entry name" value="assembly_YfgL"/>
    <property type="match status" value="1"/>
</dbReference>
<feature type="domain" description="Pyrrolo-quinoline quinone repeat" evidence="6">
    <location>
        <begin position="80"/>
        <end position="327"/>
    </location>
</feature>
<dbReference type="Proteomes" id="UP001163726">
    <property type="component" value="Chromosome"/>
</dbReference>
<dbReference type="InterPro" id="IPR015943">
    <property type="entry name" value="WD40/YVTN_repeat-like_dom_sf"/>
</dbReference>
<evidence type="ECO:0000313" key="8">
    <source>
        <dbReference type="Proteomes" id="UP001163726"/>
    </source>
</evidence>